<reference evidence="2" key="1">
    <citation type="submission" date="2023-04" db="EMBL/GenBank/DDBJ databases">
        <title>Ambrosiozyma monospora NBRC 1965.</title>
        <authorList>
            <person name="Ichikawa N."/>
            <person name="Sato H."/>
            <person name="Tonouchi N."/>
        </authorList>
    </citation>
    <scope>NUCLEOTIDE SEQUENCE</scope>
    <source>
        <strain evidence="2">NBRC 1965</strain>
    </source>
</reference>
<sequence>MQVAKRKLQQHTQSQIHIPHTQSNKHTKSWSLSISIDGPLILMIKILMIDLDLDWFGSSMVSLVNQLVWSIKEGVRLKS</sequence>
<name>A0A9W6Z8B4_AMBMO</name>
<dbReference type="Proteomes" id="UP001165063">
    <property type="component" value="Unassembled WGS sequence"/>
</dbReference>
<feature type="compositionally biased region" description="Polar residues" evidence="1">
    <location>
        <begin position="10"/>
        <end position="22"/>
    </location>
</feature>
<dbReference type="EMBL" id="BSXU01007613">
    <property type="protein sequence ID" value="GMG56438.1"/>
    <property type="molecule type" value="Genomic_DNA"/>
</dbReference>
<evidence type="ECO:0000313" key="3">
    <source>
        <dbReference type="Proteomes" id="UP001165063"/>
    </source>
</evidence>
<accession>A0A9W6Z8B4</accession>
<comment type="caution">
    <text evidence="2">The sequence shown here is derived from an EMBL/GenBank/DDBJ whole genome shotgun (WGS) entry which is preliminary data.</text>
</comment>
<proteinExistence type="predicted"/>
<gene>
    <name evidence="2" type="ORF">Amon01_000850500</name>
</gene>
<protein>
    <submittedName>
        <fullName evidence="2">Unnamed protein product</fullName>
    </submittedName>
</protein>
<evidence type="ECO:0000313" key="2">
    <source>
        <dbReference type="EMBL" id="GMG56438.1"/>
    </source>
</evidence>
<keyword evidence="3" id="KW-1185">Reference proteome</keyword>
<evidence type="ECO:0000256" key="1">
    <source>
        <dbReference type="SAM" id="MobiDB-lite"/>
    </source>
</evidence>
<organism evidence="2 3">
    <name type="scientific">Ambrosiozyma monospora</name>
    <name type="common">Yeast</name>
    <name type="synonym">Endomycopsis monosporus</name>
    <dbReference type="NCBI Taxonomy" id="43982"/>
    <lineage>
        <taxon>Eukaryota</taxon>
        <taxon>Fungi</taxon>
        <taxon>Dikarya</taxon>
        <taxon>Ascomycota</taxon>
        <taxon>Saccharomycotina</taxon>
        <taxon>Pichiomycetes</taxon>
        <taxon>Pichiales</taxon>
        <taxon>Pichiaceae</taxon>
        <taxon>Ambrosiozyma</taxon>
    </lineage>
</organism>
<dbReference type="AlphaFoldDB" id="A0A9W6Z8B4"/>
<feature type="region of interest" description="Disordered" evidence="1">
    <location>
        <begin position="1"/>
        <end position="29"/>
    </location>
</feature>